<accession>A0ABV8L2R9</accession>
<evidence type="ECO:0000313" key="3">
    <source>
        <dbReference type="Proteomes" id="UP001595767"/>
    </source>
</evidence>
<keyword evidence="1" id="KW-0732">Signal</keyword>
<reference evidence="3" key="1">
    <citation type="journal article" date="2019" name="Int. J. Syst. Evol. Microbiol.">
        <title>The Global Catalogue of Microorganisms (GCM) 10K type strain sequencing project: providing services to taxonomists for standard genome sequencing and annotation.</title>
        <authorList>
            <consortium name="The Broad Institute Genomics Platform"/>
            <consortium name="The Broad Institute Genome Sequencing Center for Infectious Disease"/>
            <person name="Wu L."/>
            <person name="Ma J."/>
        </authorList>
    </citation>
    <scope>NUCLEOTIDE SEQUENCE [LARGE SCALE GENOMIC DNA]</scope>
    <source>
        <strain evidence="3">CGMCC 4.7204</strain>
    </source>
</reference>
<dbReference type="EMBL" id="JBHSBA010000003">
    <property type="protein sequence ID" value="MFC4124572.1"/>
    <property type="molecule type" value="Genomic_DNA"/>
</dbReference>
<dbReference type="Proteomes" id="UP001595767">
    <property type="component" value="Unassembled WGS sequence"/>
</dbReference>
<feature type="chain" id="PRO_5047499958" description="Pyridine nucleotide-disulfide oxidoreductase" evidence="1">
    <location>
        <begin position="20"/>
        <end position="173"/>
    </location>
</feature>
<feature type="signal peptide" evidence="1">
    <location>
        <begin position="1"/>
        <end position="19"/>
    </location>
</feature>
<keyword evidence="3" id="KW-1185">Reference proteome</keyword>
<sequence>MRFSVFFPGKRLLARIVLAPVATVALVGAVVACSSDSESDAGSLSKGSCVEVTDNAVDAMRATIGDCGAATSNYRIVQAGSAPLDCAAEDTTFNGTVGDTETALCLSPNFAQGNCYADAGQRPAETVPCTAPEASFKVVKRIDGTIDELQCDSGATMYRTVADPKTTFCMARP</sequence>
<comment type="caution">
    <text evidence="2">The sequence shown here is derived from an EMBL/GenBank/DDBJ whole genome shotgun (WGS) entry which is preliminary data.</text>
</comment>
<evidence type="ECO:0008006" key="4">
    <source>
        <dbReference type="Google" id="ProtNLM"/>
    </source>
</evidence>
<evidence type="ECO:0000313" key="2">
    <source>
        <dbReference type="EMBL" id="MFC4124572.1"/>
    </source>
</evidence>
<protein>
    <recommendedName>
        <fullName evidence="4">Pyridine nucleotide-disulfide oxidoreductase</fullName>
    </recommendedName>
</protein>
<dbReference type="RefSeq" id="WP_378546873.1">
    <property type="nucleotide sequence ID" value="NZ_JBHSBA010000003.1"/>
</dbReference>
<dbReference type="PROSITE" id="PS51257">
    <property type="entry name" value="PROKAR_LIPOPROTEIN"/>
    <property type="match status" value="1"/>
</dbReference>
<name>A0ABV8L2R9_9NOCA</name>
<evidence type="ECO:0000256" key="1">
    <source>
        <dbReference type="SAM" id="SignalP"/>
    </source>
</evidence>
<proteinExistence type="predicted"/>
<organism evidence="2 3">
    <name type="scientific">Nocardia rhizosphaerae</name>
    <dbReference type="NCBI Taxonomy" id="1691571"/>
    <lineage>
        <taxon>Bacteria</taxon>
        <taxon>Bacillati</taxon>
        <taxon>Actinomycetota</taxon>
        <taxon>Actinomycetes</taxon>
        <taxon>Mycobacteriales</taxon>
        <taxon>Nocardiaceae</taxon>
        <taxon>Nocardia</taxon>
    </lineage>
</organism>
<gene>
    <name evidence="2" type="ORF">ACFOW8_06510</name>
</gene>